<dbReference type="EMBL" id="MU251379">
    <property type="protein sequence ID" value="KAG9237897.1"/>
    <property type="molecule type" value="Genomic_DNA"/>
</dbReference>
<dbReference type="SUPFAM" id="SSF55874">
    <property type="entry name" value="ATPase domain of HSP90 chaperone/DNA topoisomerase II/histidine kinase"/>
    <property type="match status" value="1"/>
</dbReference>
<organism evidence="1 2">
    <name type="scientific">Amylocarpus encephaloides</name>
    <dbReference type="NCBI Taxonomy" id="45428"/>
    <lineage>
        <taxon>Eukaryota</taxon>
        <taxon>Fungi</taxon>
        <taxon>Dikarya</taxon>
        <taxon>Ascomycota</taxon>
        <taxon>Pezizomycotina</taxon>
        <taxon>Leotiomycetes</taxon>
        <taxon>Helotiales</taxon>
        <taxon>Helotiales incertae sedis</taxon>
        <taxon>Amylocarpus</taxon>
    </lineage>
</organism>
<protein>
    <submittedName>
        <fullName evidence="1">Uncharacterized protein</fullName>
    </submittedName>
</protein>
<dbReference type="Proteomes" id="UP000824998">
    <property type="component" value="Unassembled WGS sequence"/>
</dbReference>
<dbReference type="Gene3D" id="3.30.565.10">
    <property type="entry name" value="Histidine kinase-like ATPase, C-terminal domain"/>
    <property type="match status" value="1"/>
</dbReference>
<reference evidence="1" key="1">
    <citation type="journal article" date="2021" name="IMA Fungus">
        <title>Genomic characterization of three marine fungi, including Emericellopsis atlantica sp. nov. with signatures of a generalist lifestyle and marine biomass degradation.</title>
        <authorList>
            <person name="Hagestad O.C."/>
            <person name="Hou L."/>
            <person name="Andersen J.H."/>
            <person name="Hansen E.H."/>
            <person name="Altermark B."/>
            <person name="Li C."/>
            <person name="Kuhnert E."/>
            <person name="Cox R.J."/>
            <person name="Crous P.W."/>
            <person name="Spatafora J.W."/>
            <person name="Lail K."/>
            <person name="Amirebrahimi M."/>
            <person name="Lipzen A."/>
            <person name="Pangilinan J."/>
            <person name="Andreopoulos W."/>
            <person name="Hayes R.D."/>
            <person name="Ng V."/>
            <person name="Grigoriev I.V."/>
            <person name="Jackson S.A."/>
            <person name="Sutton T.D.S."/>
            <person name="Dobson A.D.W."/>
            <person name="Rama T."/>
        </authorList>
    </citation>
    <scope>NUCLEOTIDE SEQUENCE</scope>
    <source>
        <strain evidence="1">TRa018bII</strain>
    </source>
</reference>
<gene>
    <name evidence="1" type="ORF">BJ875DRAFT_452711</name>
</gene>
<keyword evidence="2" id="KW-1185">Reference proteome</keyword>
<comment type="caution">
    <text evidence="1">The sequence shown here is derived from an EMBL/GenBank/DDBJ whole genome shotgun (WGS) entry which is preliminary data.</text>
</comment>
<sequence>MGRRGLILNLFRRIQGFELSRRLVLDKSFRPFGRGDSSTARLYDGTGIGLICRNLASLISGSISPT</sequence>
<accession>A0A9P8C901</accession>
<evidence type="ECO:0000313" key="1">
    <source>
        <dbReference type="EMBL" id="KAG9237897.1"/>
    </source>
</evidence>
<proteinExistence type="predicted"/>
<name>A0A9P8C901_9HELO</name>
<dbReference type="AlphaFoldDB" id="A0A9P8C901"/>
<dbReference type="InterPro" id="IPR036890">
    <property type="entry name" value="HATPase_C_sf"/>
</dbReference>
<evidence type="ECO:0000313" key="2">
    <source>
        <dbReference type="Proteomes" id="UP000824998"/>
    </source>
</evidence>